<proteinExistence type="inferred from homology"/>
<gene>
    <name evidence="5" type="ORF">ACFSJH_02090</name>
</gene>
<evidence type="ECO:0000313" key="5">
    <source>
        <dbReference type="EMBL" id="MFD2114535.1"/>
    </source>
</evidence>
<dbReference type="PANTHER" id="PTHR43649">
    <property type="entry name" value="ARABINOSE-BINDING PROTEIN-RELATED"/>
    <property type="match status" value="1"/>
</dbReference>
<reference evidence="6" key="1">
    <citation type="journal article" date="2019" name="Int. J. Syst. Evol. Microbiol.">
        <title>The Global Catalogue of Microorganisms (GCM) 10K type strain sequencing project: providing services to taxonomists for standard genome sequencing and annotation.</title>
        <authorList>
            <consortium name="The Broad Institute Genomics Platform"/>
            <consortium name="The Broad Institute Genome Sequencing Center for Infectious Disease"/>
            <person name="Wu L."/>
            <person name="Ma J."/>
        </authorList>
    </citation>
    <scope>NUCLEOTIDE SEQUENCE [LARGE SCALE GENOMIC DNA]</scope>
    <source>
        <strain evidence="6">GH52</strain>
    </source>
</reference>
<keyword evidence="6" id="KW-1185">Reference proteome</keyword>
<accession>A0ABW4YFN8</accession>
<dbReference type="SUPFAM" id="SSF53850">
    <property type="entry name" value="Periplasmic binding protein-like II"/>
    <property type="match status" value="1"/>
</dbReference>
<dbReference type="InterPro" id="IPR050490">
    <property type="entry name" value="Bact_solute-bd_prot1"/>
</dbReference>
<comment type="caution">
    <text evidence="5">The sequence shown here is derived from an EMBL/GenBank/DDBJ whole genome shotgun (WGS) entry which is preliminary data.</text>
</comment>
<name>A0ABW4YFN8_9BACL</name>
<evidence type="ECO:0000256" key="3">
    <source>
        <dbReference type="SAM" id="MobiDB-lite"/>
    </source>
</evidence>
<dbReference type="PANTHER" id="PTHR43649:SF29">
    <property type="entry name" value="OSMOPROTECTIVE COMPOUNDS-BINDING PROTEIN GGTB"/>
    <property type="match status" value="1"/>
</dbReference>
<keyword evidence="2" id="KW-0813">Transport</keyword>
<evidence type="ECO:0000313" key="6">
    <source>
        <dbReference type="Proteomes" id="UP001597362"/>
    </source>
</evidence>
<dbReference type="Proteomes" id="UP001597362">
    <property type="component" value="Unassembled WGS sequence"/>
</dbReference>
<dbReference type="Gene3D" id="3.40.190.10">
    <property type="entry name" value="Periplasmic binding protein-like II"/>
    <property type="match status" value="1"/>
</dbReference>
<feature type="region of interest" description="Disordered" evidence="3">
    <location>
        <begin position="23"/>
        <end position="51"/>
    </location>
</feature>
<dbReference type="EMBL" id="JBHUHO010000007">
    <property type="protein sequence ID" value="MFD2114535.1"/>
    <property type="molecule type" value="Genomic_DNA"/>
</dbReference>
<sequence length="495" mass="55009">MKKLTVLVLFVVMCFSLLMACGSSGSEKPANSPTTTTTTTTTETAAPNATEEVIEPEVYENGLSKEEKVILKVGLWESGSGRAWIDLAMEQFIAKYPNVTFDLTSTPTLETILEPKIAAGNDDDMFDLFMPRFSANGALDRLVEAGKIESQDDLWERELPDGSGKTLRSVISDDFYNNATSAGMTARVPVVGFNSGLFFDQQLFDEKGWNKNPNTWDEFVSLLEQIKSDGIIPITFPGVYAGYLTDYVFQVLQFDLAKANGTFDTYVANFRNYDGPQITTEENKEAWNRMYQFGKNGYFPAGVAALNHTQSQMQVMQHKAAMVATGDWVGNEMKESTPAGFTWGFMSIPVTNDSNQTVFVNAGTGDVSFAIWKNKPELTKQWAKEFILSLYNFEIQESLAVDAGSYPGRLDYSEDPARVEKLQPTQKAVMEYSTKHNVEYISYQRNFALTSPEEGQAVKILNELITAVATGKKDPLPVLEEAEKLRQAAIAKDRP</sequence>
<keyword evidence="4" id="KW-0732">Signal</keyword>
<protein>
    <submittedName>
        <fullName evidence="5">ABC transporter substrate-binding protein</fullName>
    </submittedName>
</protein>
<evidence type="ECO:0000256" key="1">
    <source>
        <dbReference type="ARBA" id="ARBA00008520"/>
    </source>
</evidence>
<dbReference type="RefSeq" id="WP_377769549.1">
    <property type="nucleotide sequence ID" value="NZ_JBHUHO010000007.1"/>
</dbReference>
<feature type="compositionally biased region" description="Low complexity" evidence="3">
    <location>
        <begin position="29"/>
        <end position="51"/>
    </location>
</feature>
<dbReference type="PROSITE" id="PS51257">
    <property type="entry name" value="PROKAR_LIPOPROTEIN"/>
    <property type="match status" value="1"/>
</dbReference>
<feature type="chain" id="PRO_5046833653" evidence="4">
    <location>
        <begin position="21"/>
        <end position="495"/>
    </location>
</feature>
<feature type="signal peptide" evidence="4">
    <location>
        <begin position="1"/>
        <end position="20"/>
    </location>
</feature>
<evidence type="ECO:0000256" key="2">
    <source>
        <dbReference type="ARBA" id="ARBA00022448"/>
    </source>
</evidence>
<comment type="similarity">
    <text evidence="1">Belongs to the bacterial solute-binding protein 1 family.</text>
</comment>
<evidence type="ECO:0000256" key="4">
    <source>
        <dbReference type="SAM" id="SignalP"/>
    </source>
</evidence>
<organism evidence="5 6">
    <name type="scientific">Paenibacillus yanchengensis</name>
    <dbReference type="NCBI Taxonomy" id="2035833"/>
    <lineage>
        <taxon>Bacteria</taxon>
        <taxon>Bacillati</taxon>
        <taxon>Bacillota</taxon>
        <taxon>Bacilli</taxon>
        <taxon>Bacillales</taxon>
        <taxon>Paenibacillaceae</taxon>
        <taxon>Paenibacillus</taxon>
    </lineage>
</organism>